<dbReference type="AlphaFoldDB" id="A0A368YSN9"/>
<proteinExistence type="predicted"/>
<evidence type="ECO:0000313" key="2">
    <source>
        <dbReference type="EMBL" id="RCW83242.1"/>
    </source>
</evidence>
<gene>
    <name evidence="2" type="ORF">C7476_106277</name>
</gene>
<dbReference type="EMBL" id="QPJM01000006">
    <property type="protein sequence ID" value="RCW83242.1"/>
    <property type="molecule type" value="Genomic_DNA"/>
</dbReference>
<dbReference type="InterPro" id="IPR007712">
    <property type="entry name" value="RelE/ParE_toxin"/>
</dbReference>
<keyword evidence="3" id="KW-1185">Reference proteome</keyword>
<dbReference type="RefSeq" id="WP_114430418.1">
    <property type="nucleotide sequence ID" value="NZ_QPJM01000006.1"/>
</dbReference>
<sequence length="120" mass="13997">MKYRLTREADTHITEILRSTNKLFGAKQVQTYSKIISDGVKIIADDPHRPSTTAREDLRDGVRSLHLELVSKRRHSASHLIYFKEMQGTKGEKEVVILGVLHEHMEPRRRLIRALRRNED</sequence>
<protein>
    <submittedName>
        <fullName evidence="2">Plasmid stabilization system protein ParE</fullName>
    </submittedName>
</protein>
<dbReference type="InterPro" id="IPR035093">
    <property type="entry name" value="RelE/ParE_toxin_dom_sf"/>
</dbReference>
<evidence type="ECO:0000313" key="3">
    <source>
        <dbReference type="Proteomes" id="UP000253324"/>
    </source>
</evidence>
<name>A0A368YSN9_9HYPH</name>
<dbReference type="Pfam" id="PF05016">
    <property type="entry name" value="ParE_toxin"/>
    <property type="match status" value="1"/>
</dbReference>
<evidence type="ECO:0000256" key="1">
    <source>
        <dbReference type="ARBA" id="ARBA00022649"/>
    </source>
</evidence>
<reference evidence="2 3" key="1">
    <citation type="submission" date="2018-07" db="EMBL/GenBank/DDBJ databases">
        <title>Genomic Encyclopedia of Type Strains, Phase III (KMG-III): the genomes of soil and plant-associated and newly described type strains.</title>
        <authorList>
            <person name="Whitman W."/>
        </authorList>
    </citation>
    <scope>NUCLEOTIDE SEQUENCE [LARGE SCALE GENOMIC DNA]</scope>
    <source>
        <strain evidence="2 3">31-25a</strain>
    </source>
</reference>
<organism evidence="2 3">
    <name type="scientific">Phyllobacterium bourgognense</name>
    <dbReference type="NCBI Taxonomy" id="314236"/>
    <lineage>
        <taxon>Bacteria</taxon>
        <taxon>Pseudomonadati</taxon>
        <taxon>Pseudomonadota</taxon>
        <taxon>Alphaproteobacteria</taxon>
        <taxon>Hyphomicrobiales</taxon>
        <taxon>Phyllobacteriaceae</taxon>
        <taxon>Phyllobacterium</taxon>
    </lineage>
</organism>
<accession>A0A368YSN9</accession>
<dbReference type="Gene3D" id="3.30.2310.20">
    <property type="entry name" value="RelE-like"/>
    <property type="match status" value="1"/>
</dbReference>
<comment type="caution">
    <text evidence="2">The sequence shown here is derived from an EMBL/GenBank/DDBJ whole genome shotgun (WGS) entry which is preliminary data.</text>
</comment>
<keyword evidence="1" id="KW-1277">Toxin-antitoxin system</keyword>
<dbReference type="Proteomes" id="UP000253324">
    <property type="component" value="Unassembled WGS sequence"/>
</dbReference>